<reference evidence="1 2" key="1">
    <citation type="submission" date="2018-11" db="EMBL/GenBank/DDBJ databases">
        <title>Pseudaminobacter arsenicus sp. nov., an arsenic-resistant bacterium isolated from arsenic-rich aquifers.</title>
        <authorList>
            <person name="Mu Y."/>
        </authorList>
    </citation>
    <scope>NUCLEOTIDE SEQUENCE [LARGE SCALE GENOMIC DNA]</scope>
    <source>
        <strain evidence="1 2">CB3</strain>
    </source>
</reference>
<sequence length="457" mass="50338">MEALRFASDLIDPERGDIQQLYDRLHPDLASFDAADLFELMVATSCALTTSASWEATTLDRPSRQEEYVRFTPEILSRAGRVLLDWPEGFHKIAAEMRESATRRGGHFGVRKELGPLVALSMDAHLVPGIQRLVKQRIKLDMSLTSSVAPIVRRAEHRHSPDFIPIQQAAQEYGLSRRRISRLAKRGSILSIRVSNAEKAPVLVGSRELAKIVGSQVLGMPSQSVAVELGIPRACLGSLADVGYLARLTPGPLAQPGAEFYLKDSVDQLRRQCEAMAIGGARPEGGVRITKAVNRLGLADANPWPRIIERILSGELKIWRVEGRLTALMTSFAVKDVHELALQDSSEERRIDEDVVFTQAEAAGFLKTTSVRVNQLVKLGLLSAKPTASDLREFAGTFVLTAEITDQLASKGRRLRWRDVPSLLRDSGIEPIVAMDGNLGFVWPRAEVADFIERGIG</sequence>
<keyword evidence="2" id="KW-1185">Reference proteome</keyword>
<dbReference type="AlphaFoldDB" id="A0A432VCH6"/>
<comment type="caution">
    <text evidence="1">The sequence shown here is derived from an EMBL/GenBank/DDBJ whole genome shotgun (WGS) entry which is preliminary data.</text>
</comment>
<protein>
    <submittedName>
        <fullName evidence="1">Uncharacterized protein</fullName>
    </submittedName>
</protein>
<accession>A0A432VCH6</accession>
<dbReference type="EMBL" id="RKST01000001">
    <property type="protein sequence ID" value="RUM99877.1"/>
    <property type="molecule type" value="Genomic_DNA"/>
</dbReference>
<evidence type="ECO:0000313" key="1">
    <source>
        <dbReference type="EMBL" id="RUM99877.1"/>
    </source>
</evidence>
<name>A0A432VCH6_9HYPH</name>
<dbReference type="Proteomes" id="UP000281647">
    <property type="component" value="Unassembled WGS sequence"/>
</dbReference>
<evidence type="ECO:0000313" key="2">
    <source>
        <dbReference type="Proteomes" id="UP000281647"/>
    </source>
</evidence>
<gene>
    <name evidence="1" type="ORF">EET67_03055</name>
</gene>
<organism evidence="1 2">
    <name type="scientific">Borborobacter arsenicus</name>
    <dbReference type="NCBI Taxonomy" id="1851146"/>
    <lineage>
        <taxon>Bacteria</taxon>
        <taxon>Pseudomonadati</taxon>
        <taxon>Pseudomonadota</taxon>
        <taxon>Alphaproteobacteria</taxon>
        <taxon>Hyphomicrobiales</taxon>
        <taxon>Phyllobacteriaceae</taxon>
        <taxon>Borborobacter</taxon>
    </lineage>
</organism>
<proteinExistence type="predicted"/>